<gene>
    <name evidence="2" type="ORF">I206_102627</name>
</gene>
<evidence type="ECO:0000313" key="3">
    <source>
        <dbReference type="Proteomes" id="UP000094020"/>
    </source>
</evidence>
<feature type="region of interest" description="Disordered" evidence="1">
    <location>
        <begin position="1"/>
        <end position="57"/>
    </location>
</feature>
<protein>
    <submittedName>
        <fullName evidence="2">Uncharacterized protein</fullName>
    </submittedName>
</protein>
<dbReference type="AlphaFoldDB" id="A0AAJ8MPA2"/>
<evidence type="ECO:0000313" key="2">
    <source>
        <dbReference type="EMBL" id="WWC68693.1"/>
    </source>
</evidence>
<dbReference type="KEGG" id="kpin:96955715"/>
<name>A0AAJ8MPA2_9TREE</name>
<dbReference type="EMBL" id="CP144521">
    <property type="protein sequence ID" value="WWC68693.1"/>
    <property type="molecule type" value="Genomic_DNA"/>
</dbReference>
<feature type="compositionally biased region" description="Polar residues" evidence="1">
    <location>
        <begin position="38"/>
        <end position="57"/>
    </location>
</feature>
<dbReference type="Proteomes" id="UP000094020">
    <property type="component" value="Chromosome 3"/>
</dbReference>
<proteinExistence type="predicted"/>
<keyword evidence="3" id="KW-1185">Reference proteome</keyword>
<reference evidence="2" key="1">
    <citation type="submission" date="2013-07" db="EMBL/GenBank/DDBJ databases">
        <authorList>
            <consortium name="The Broad Institute Genome Sequencing Platform"/>
            <person name="Cuomo C."/>
            <person name="Litvintseva A."/>
            <person name="Chen Y."/>
            <person name="Heitman J."/>
            <person name="Sun S."/>
            <person name="Springer D."/>
            <person name="Dromer F."/>
            <person name="Young S.K."/>
            <person name="Zeng Q."/>
            <person name="Gargeya S."/>
            <person name="Fitzgerald M."/>
            <person name="Abouelleil A."/>
            <person name="Alvarado L."/>
            <person name="Berlin A.M."/>
            <person name="Chapman S.B."/>
            <person name="Dewar J."/>
            <person name="Goldberg J."/>
            <person name="Griggs A."/>
            <person name="Gujja S."/>
            <person name="Hansen M."/>
            <person name="Howarth C."/>
            <person name="Imamovic A."/>
            <person name="Larimer J."/>
            <person name="McCowan C."/>
            <person name="Murphy C."/>
            <person name="Pearson M."/>
            <person name="Priest M."/>
            <person name="Roberts A."/>
            <person name="Saif S."/>
            <person name="Shea T."/>
            <person name="Sykes S."/>
            <person name="Wortman J."/>
            <person name="Nusbaum C."/>
            <person name="Birren B."/>
        </authorList>
    </citation>
    <scope>NUCLEOTIDE SEQUENCE</scope>
    <source>
        <strain evidence="2">CBS 10737</strain>
    </source>
</reference>
<accession>A0AAJ8MPA2</accession>
<organism evidence="2 3">
    <name type="scientific">Kwoniella pini CBS 10737</name>
    <dbReference type="NCBI Taxonomy" id="1296096"/>
    <lineage>
        <taxon>Eukaryota</taxon>
        <taxon>Fungi</taxon>
        <taxon>Dikarya</taxon>
        <taxon>Basidiomycota</taxon>
        <taxon>Agaricomycotina</taxon>
        <taxon>Tremellomycetes</taxon>
        <taxon>Tremellales</taxon>
        <taxon>Cryptococcaceae</taxon>
        <taxon>Kwoniella</taxon>
    </lineage>
</organism>
<dbReference type="GeneID" id="96955715"/>
<dbReference type="RefSeq" id="XP_070058697.1">
    <property type="nucleotide sequence ID" value="XM_070202596.1"/>
</dbReference>
<feature type="compositionally biased region" description="Polar residues" evidence="1">
    <location>
        <begin position="1"/>
        <end position="18"/>
    </location>
</feature>
<evidence type="ECO:0000256" key="1">
    <source>
        <dbReference type="SAM" id="MobiDB-lite"/>
    </source>
</evidence>
<sequence>MSSSGDQTSTRQGLSGQVLNVEDSGYSAEELDEAFRQARQNQNTGSSQRSTRLSGQTTAQTWFYECKPWSKET</sequence>
<reference evidence="2" key="2">
    <citation type="submission" date="2024-02" db="EMBL/GenBank/DDBJ databases">
        <title>Comparative genomics of Cryptococcus and Kwoniella reveals pathogenesis evolution and contrasting modes of karyotype evolution via chromosome fusion or intercentromeric recombination.</title>
        <authorList>
            <person name="Coelho M.A."/>
            <person name="David-Palma M."/>
            <person name="Shea T."/>
            <person name="Bowers K."/>
            <person name="McGinley-Smith S."/>
            <person name="Mohammad A.W."/>
            <person name="Gnirke A."/>
            <person name="Yurkov A.M."/>
            <person name="Nowrousian M."/>
            <person name="Sun S."/>
            <person name="Cuomo C.A."/>
            <person name="Heitman J."/>
        </authorList>
    </citation>
    <scope>NUCLEOTIDE SEQUENCE</scope>
    <source>
        <strain evidence="2">CBS 10737</strain>
    </source>
</reference>